<evidence type="ECO:0000313" key="2">
    <source>
        <dbReference type="Proteomes" id="UP000619761"/>
    </source>
</evidence>
<reference evidence="2" key="1">
    <citation type="journal article" date="2019" name="Int. J. Syst. Evol. Microbiol.">
        <title>The Global Catalogue of Microorganisms (GCM) 10K type strain sequencing project: providing services to taxonomists for standard genome sequencing and annotation.</title>
        <authorList>
            <consortium name="The Broad Institute Genomics Platform"/>
            <consortium name="The Broad Institute Genome Sequencing Center for Infectious Disease"/>
            <person name="Wu L."/>
            <person name="Ma J."/>
        </authorList>
    </citation>
    <scope>NUCLEOTIDE SEQUENCE [LARGE SCALE GENOMIC DNA]</scope>
    <source>
        <strain evidence="2">KCTC 32239</strain>
    </source>
</reference>
<dbReference type="EMBL" id="BMYZ01000001">
    <property type="protein sequence ID" value="GGY68490.1"/>
    <property type="molecule type" value="Genomic_DNA"/>
</dbReference>
<dbReference type="PANTHER" id="PTHR40254:SF1">
    <property type="entry name" value="BLR0577 PROTEIN"/>
    <property type="match status" value="1"/>
</dbReference>
<accession>A0ABQ3AUU4</accession>
<name>A0ABQ3AUU4_9GAMM</name>
<organism evidence="1 2">
    <name type="scientific">Cellvibrio zantedeschiae</name>
    <dbReference type="NCBI Taxonomy" id="1237077"/>
    <lineage>
        <taxon>Bacteria</taxon>
        <taxon>Pseudomonadati</taxon>
        <taxon>Pseudomonadota</taxon>
        <taxon>Gammaproteobacteria</taxon>
        <taxon>Cellvibrionales</taxon>
        <taxon>Cellvibrionaceae</taxon>
        <taxon>Cellvibrio</taxon>
    </lineage>
</organism>
<keyword evidence="2" id="KW-1185">Reference proteome</keyword>
<evidence type="ECO:0000313" key="1">
    <source>
        <dbReference type="EMBL" id="GGY68490.1"/>
    </source>
</evidence>
<protein>
    <recommendedName>
        <fullName evidence="3">FAD-dependent urate hydroxylase HpyO FAD/NAD(P)-binding domain-containing protein</fullName>
    </recommendedName>
</protein>
<comment type="caution">
    <text evidence="1">The sequence shown here is derived from an EMBL/GenBank/DDBJ whole genome shotgun (WGS) entry which is preliminary data.</text>
</comment>
<evidence type="ECO:0008006" key="3">
    <source>
        <dbReference type="Google" id="ProtNLM"/>
    </source>
</evidence>
<sequence length="253" mass="28981">MVDAVQHLAHQNFKGDIQVFSRHGLTPLPHLESSHQDCIPFKFPSVKSARKILNAVRKQIDANANRNIFWQTTINSLRQETNNTWLSLPSREQKKLRRVLPWWNIARHRIPTSTYDLLIKLQKEGRLTIIKGEVKQAEHHGDYFLLNLTHTTALIKAEKMVICSGYCYNHQLEKLCGNLVDPEFFCKSNDLKLSNQHELYALGPALGNLLFETTAINEIRQQSVKIAAAISEQMQAQELSTNQKLSTNLEAFN</sequence>
<proteinExistence type="predicted"/>
<dbReference type="PANTHER" id="PTHR40254">
    <property type="entry name" value="BLR0577 PROTEIN"/>
    <property type="match status" value="1"/>
</dbReference>
<gene>
    <name evidence="1" type="ORF">GCM10011613_10890</name>
</gene>
<dbReference type="Proteomes" id="UP000619761">
    <property type="component" value="Unassembled WGS sequence"/>
</dbReference>
<dbReference type="InterPro" id="IPR052189">
    <property type="entry name" value="L-asp_N-monooxygenase_NS-form"/>
</dbReference>